<dbReference type="FunFam" id="1.10.510.10:FF:000498">
    <property type="entry name" value="U-box domain-containing protein 51"/>
    <property type="match status" value="1"/>
</dbReference>
<organism evidence="11 12">
    <name type="scientific">Ricinus communis</name>
    <name type="common">Castor bean</name>
    <dbReference type="NCBI Taxonomy" id="3988"/>
    <lineage>
        <taxon>Eukaryota</taxon>
        <taxon>Viridiplantae</taxon>
        <taxon>Streptophyta</taxon>
        <taxon>Embryophyta</taxon>
        <taxon>Tracheophyta</taxon>
        <taxon>Spermatophyta</taxon>
        <taxon>Magnoliopsida</taxon>
        <taxon>eudicotyledons</taxon>
        <taxon>Gunneridae</taxon>
        <taxon>Pentapetalae</taxon>
        <taxon>rosids</taxon>
        <taxon>fabids</taxon>
        <taxon>Malpighiales</taxon>
        <taxon>Euphorbiaceae</taxon>
        <taxon>Acalyphoideae</taxon>
        <taxon>Acalypheae</taxon>
        <taxon>Ricinus</taxon>
    </lineage>
</organism>
<evidence type="ECO:0000256" key="5">
    <source>
        <dbReference type="ARBA" id="ARBA00022741"/>
    </source>
</evidence>
<accession>B9S4D9</accession>
<sequence>MVRKNAELARKDSETIEDSTVVAIDKDKGSQYALKWAVDNFLNRGQSVTLLHIALKASPPHSQYGNEEITRTYSKNLESEVRDLFLPFRCFCTRKDIKCHEIVIEDVDIPKAILEYVSTHLIENLILGTPTRGGIIARKFKSTDVPSTVSKSAPEFCNVYIINKAKVSSQRSATAQIPARHSPPNSSPQIMLQHRPSNLAPADTPHGNRHTRISTGRTNLITNWDRSPFTRGRSSLNKYEPYTPEMDISFVSSGRSNSTDRIFSPFNDNSDPGTPPRRTSSTEYDYRSFGSVHSAGTSTDLGSHYSGSSQESGQTTWYSNNMDDVESEMRRLRLELKQTMDMYSSACKEALSAKQKTREYQRWKLEEQHRFDEARIAEEAALALIEKEKAKCKAAIEAAQAAQKLAELEAQKRMSLETKSSMESEETKKGKESRVPSDIRYRRYTIEEIEAATNDFSDQLKIGEGGYGPVYKCYLDHTEVAVKVLRADAAQGMSQFHQEVEVLSCIRHPNMVLLLGACPEHGCLVYEHMSNGSLDDRLFRRGNTLPLPWQMRFRIAAEIATGLLFLHQTKPEPLVHRDLKPGNILLDRNFVSKISDVGLARLVPPSVADSVTQYRMTSTAGTFCYIDPEYQQTGMLGTKSDIYSFGVLLLQIITAKSPMGLAHQVESAIDAGSFAEILDPTIPDWPIQETLSFAKLALQCAELRKKDRPDLGKVILPQLSRWRAFGEQNTPYPMFGGIFCTTSSPNHSHISSLQEAAMTDIPSASDCSSLSSSSSYGGRR</sequence>
<dbReference type="SMART" id="SM00220">
    <property type="entry name" value="S_TKc"/>
    <property type="match status" value="1"/>
</dbReference>
<dbReference type="InterPro" id="IPR008271">
    <property type="entry name" value="Ser/Thr_kinase_AS"/>
</dbReference>
<dbReference type="GO" id="GO:0005524">
    <property type="term" value="F:ATP binding"/>
    <property type="evidence" value="ECO:0007669"/>
    <property type="project" value="UniProtKB-KW"/>
</dbReference>
<keyword evidence="7" id="KW-0067">ATP-binding</keyword>
<feature type="region of interest" description="Disordered" evidence="9">
    <location>
        <begin position="414"/>
        <end position="434"/>
    </location>
</feature>
<dbReference type="Pfam" id="PF07714">
    <property type="entry name" value="PK_Tyr_Ser-Thr"/>
    <property type="match status" value="1"/>
</dbReference>
<dbReference type="SUPFAM" id="SSF52402">
    <property type="entry name" value="Adenine nucleotide alpha hydrolases-like"/>
    <property type="match status" value="1"/>
</dbReference>
<dbReference type="InterPro" id="IPR006016">
    <property type="entry name" value="UspA"/>
</dbReference>
<evidence type="ECO:0000256" key="4">
    <source>
        <dbReference type="ARBA" id="ARBA00022679"/>
    </source>
</evidence>
<evidence type="ECO:0000256" key="1">
    <source>
        <dbReference type="ARBA" id="ARBA00000900"/>
    </source>
</evidence>
<dbReference type="GO" id="GO:0061630">
    <property type="term" value="F:ubiquitin protein ligase activity"/>
    <property type="evidence" value="ECO:0007669"/>
    <property type="project" value="UniProtKB-EC"/>
</dbReference>
<dbReference type="Pfam" id="PF00582">
    <property type="entry name" value="Usp"/>
    <property type="match status" value="1"/>
</dbReference>
<proteinExistence type="predicted"/>
<dbReference type="GO" id="GO:0004672">
    <property type="term" value="F:protein kinase activity"/>
    <property type="evidence" value="ECO:0007669"/>
    <property type="project" value="InterPro"/>
</dbReference>
<evidence type="ECO:0000313" key="11">
    <source>
        <dbReference type="EMBL" id="EEF41567.1"/>
    </source>
</evidence>
<feature type="domain" description="Protein kinase" evidence="10">
    <location>
        <begin position="456"/>
        <end position="735"/>
    </location>
</feature>
<reference evidence="12" key="1">
    <citation type="journal article" date="2010" name="Nat. Biotechnol.">
        <title>Draft genome sequence of the oilseed species Ricinus communis.</title>
        <authorList>
            <person name="Chan A.P."/>
            <person name="Crabtree J."/>
            <person name="Zhao Q."/>
            <person name="Lorenzi H."/>
            <person name="Orvis J."/>
            <person name="Puiu D."/>
            <person name="Melake-Berhan A."/>
            <person name="Jones K.M."/>
            <person name="Redman J."/>
            <person name="Chen G."/>
            <person name="Cahoon E.B."/>
            <person name="Gedil M."/>
            <person name="Stanke M."/>
            <person name="Haas B.J."/>
            <person name="Wortman J.R."/>
            <person name="Fraser-Liggett C.M."/>
            <person name="Ravel J."/>
            <person name="Rabinowicz P.D."/>
        </authorList>
    </citation>
    <scope>NUCLEOTIDE SEQUENCE [LARGE SCALE GENOMIC DNA]</scope>
    <source>
        <strain evidence="12">cv. Hale</strain>
    </source>
</reference>
<dbReference type="PROSITE" id="PS00108">
    <property type="entry name" value="PROTEIN_KINASE_ST"/>
    <property type="match status" value="1"/>
</dbReference>
<evidence type="ECO:0000256" key="6">
    <source>
        <dbReference type="ARBA" id="ARBA00022786"/>
    </source>
</evidence>
<dbReference type="Proteomes" id="UP000008311">
    <property type="component" value="Unassembled WGS sequence"/>
</dbReference>
<dbReference type="AlphaFoldDB" id="B9S4D9"/>
<keyword evidence="8" id="KW-0175">Coiled coil</keyword>
<feature type="region of interest" description="Disordered" evidence="9">
    <location>
        <begin position="250"/>
        <end position="283"/>
    </location>
</feature>
<dbReference type="PANTHER" id="PTHR45647:SF103">
    <property type="entry name" value="PROTEIN KINASE DOMAIN-CONTAINING PROTEIN"/>
    <property type="match status" value="1"/>
</dbReference>
<name>B9S4D9_RICCO</name>
<evidence type="ECO:0000256" key="3">
    <source>
        <dbReference type="ARBA" id="ARBA00012483"/>
    </source>
</evidence>
<keyword evidence="5" id="KW-0547">Nucleotide-binding</keyword>
<gene>
    <name evidence="11" type="ORF">RCOM_0689670</name>
</gene>
<protein>
    <recommendedName>
        <fullName evidence="3">RING-type E3 ubiquitin transferase</fullName>
        <ecNumber evidence="3">2.3.2.27</ecNumber>
    </recommendedName>
</protein>
<dbReference type="eggNOG" id="ENOG502QUM2">
    <property type="taxonomic scope" value="Eukaryota"/>
</dbReference>
<dbReference type="InParanoid" id="B9S4D9"/>
<keyword evidence="6" id="KW-0833">Ubl conjugation pathway</keyword>
<keyword evidence="4 11" id="KW-0808">Transferase</keyword>
<evidence type="ECO:0000256" key="9">
    <source>
        <dbReference type="SAM" id="MobiDB-lite"/>
    </source>
</evidence>
<dbReference type="EC" id="2.3.2.27" evidence="3"/>
<feature type="region of interest" description="Disordered" evidence="9">
    <location>
        <begin position="297"/>
        <end position="320"/>
    </location>
</feature>
<dbReference type="InterPro" id="IPR000719">
    <property type="entry name" value="Prot_kinase_dom"/>
</dbReference>
<evidence type="ECO:0000256" key="8">
    <source>
        <dbReference type="ARBA" id="ARBA00023054"/>
    </source>
</evidence>
<dbReference type="InterPro" id="IPR051348">
    <property type="entry name" value="U-box_ubiquitin_ligases"/>
</dbReference>
<dbReference type="SUPFAM" id="SSF56112">
    <property type="entry name" value="Protein kinase-like (PK-like)"/>
    <property type="match status" value="1"/>
</dbReference>
<evidence type="ECO:0000256" key="2">
    <source>
        <dbReference type="ARBA" id="ARBA00004906"/>
    </source>
</evidence>
<dbReference type="Gene3D" id="3.40.50.620">
    <property type="entry name" value="HUPs"/>
    <property type="match status" value="1"/>
</dbReference>
<dbReference type="EMBL" id="EQ973864">
    <property type="protein sequence ID" value="EEF41567.1"/>
    <property type="molecule type" value="Genomic_DNA"/>
</dbReference>
<comment type="catalytic activity">
    <reaction evidence="1">
        <text>S-ubiquitinyl-[E2 ubiquitin-conjugating enzyme]-L-cysteine + [acceptor protein]-L-lysine = [E2 ubiquitin-conjugating enzyme]-L-cysteine + N(6)-ubiquitinyl-[acceptor protein]-L-lysine.</text>
        <dbReference type="EC" id="2.3.2.27"/>
    </reaction>
</comment>
<comment type="pathway">
    <text evidence="2">Protein modification; protein ubiquitination.</text>
</comment>
<dbReference type="Gene3D" id="1.10.510.10">
    <property type="entry name" value="Transferase(Phosphotransferase) domain 1"/>
    <property type="match status" value="1"/>
</dbReference>
<dbReference type="FunFam" id="3.30.200.20:FF:000162">
    <property type="entry name" value="Adenine nucleotide alpha hydrolase-like domain kinase"/>
    <property type="match status" value="1"/>
</dbReference>
<dbReference type="InterPro" id="IPR001245">
    <property type="entry name" value="Ser-Thr/Tyr_kinase_cat_dom"/>
</dbReference>
<keyword evidence="12" id="KW-1185">Reference proteome</keyword>
<evidence type="ECO:0000259" key="10">
    <source>
        <dbReference type="PROSITE" id="PS50011"/>
    </source>
</evidence>
<dbReference type="Gene3D" id="3.30.200.20">
    <property type="entry name" value="Phosphorylase Kinase, domain 1"/>
    <property type="match status" value="1"/>
</dbReference>
<dbReference type="CDD" id="cd01989">
    <property type="entry name" value="USP_STK_Ubox_N"/>
    <property type="match status" value="1"/>
</dbReference>
<dbReference type="PROSITE" id="PS50011">
    <property type="entry name" value="PROTEIN_KINASE_DOM"/>
    <property type="match status" value="1"/>
</dbReference>
<dbReference type="PANTHER" id="PTHR45647">
    <property type="entry name" value="OS02G0152300 PROTEIN"/>
    <property type="match status" value="1"/>
</dbReference>
<dbReference type="InterPro" id="IPR011009">
    <property type="entry name" value="Kinase-like_dom_sf"/>
</dbReference>
<evidence type="ECO:0000313" key="12">
    <source>
        <dbReference type="Proteomes" id="UP000008311"/>
    </source>
</evidence>
<evidence type="ECO:0000256" key="7">
    <source>
        <dbReference type="ARBA" id="ARBA00022840"/>
    </source>
</evidence>
<dbReference type="InterPro" id="IPR014729">
    <property type="entry name" value="Rossmann-like_a/b/a_fold"/>
</dbReference>